<proteinExistence type="predicted"/>
<dbReference type="EnsemblMetazoa" id="GPPI014941-RA">
    <property type="protein sequence ID" value="GPPI014941-PA"/>
    <property type="gene ID" value="GPPI014941"/>
</dbReference>
<dbReference type="VEuPathDB" id="VectorBase:GPPI014941"/>
<dbReference type="EMBL" id="JXJN01006799">
    <property type="status" value="NOT_ANNOTATED_CDS"/>
    <property type="molecule type" value="Genomic_DNA"/>
</dbReference>
<dbReference type="EMBL" id="JXJN01006798">
    <property type="status" value="NOT_ANNOTATED_CDS"/>
    <property type="molecule type" value="Genomic_DNA"/>
</dbReference>
<name>A0A1B0B0P2_9MUSC</name>
<dbReference type="EMBL" id="JXJN01006797">
    <property type="status" value="NOT_ANNOTATED_CDS"/>
    <property type="molecule type" value="Genomic_DNA"/>
</dbReference>
<dbReference type="Proteomes" id="UP000092460">
    <property type="component" value="Unassembled WGS sequence"/>
</dbReference>
<protein>
    <submittedName>
        <fullName evidence="1">Uncharacterized protein</fullName>
    </submittedName>
</protein>
<organism evidence="1 2">
    <name type="scientific">Glossina palpalis gambiensis</name>
    <dbReference type="NCBI Taxonomy" id="67801"/>
    <lineage>
        <taxon>Eukaryota</taxon>
        <taxon>Metazoa</taxon>
        <taxon>Ecdysozoa</taxon>
        <taxon>Arthropoda</taxon>
        <taxon>Hexapoda</taxon>
        <taxon>Insecta</taxon>
        <taxon>Pterygota</taxon>
        <taxon>Neoptera</taxon>
        <taxon>Endopterygota</taxon>
        <taxon>Diptera</taxon>
        <taxon>Brachycera</taxon>
        <taxon>Muscomorpha</taxon>
        <taxon>Hippoboscoidea</taxon>
        <taxon>Glossinidae</taxon>
        <taxon>Glossina</taxon>
    </lineage>
</organism>
<evidence type="ECO:0000313" key="2">
    <source>
        <dbReference type="Proteomes" id="UP000092460"/>
    </source>
</evidence>
<dbReference type="STRING" id="67801.A0A1B0B0P2"/>
<accession>A0A1B0B0P2</accession>
<keyword evidence="2" id="KW-1185">Reference proteome</keyword>
<dbReference type="AlphaFoldDB" id="A0A1B0B0P2"/>
<reference evidence="1" key="2">
    <citation type="submission" date="2020-05" db="UniProtKB">
        <authorList>
            <consortium name="EnsemblMetazoa"/>
        </authorList>
    </citation>
    <scope>IDENTIFICATION</scope>
    <source>
        <strain evidence="1">IAEA</strain>
    </source>
</reference>
<sequence length="217" mass="25160">MQFLNDSGLSQSYLSYNHLMQIKEVANGLPRKATQTEIYKFGQPLEVNTTWSVVMLKINSVGCYDENVNRMVIRTLIAITLAFSALRISGKLVHRKEQQIKLQRLIAKLFSDRIFIYKTRKEAQKHLHSEEMENFHKDDKTVDYKYKTRKEAQKHLHSEEMENFHKDDKTVDYKKRFSSGSDDAAPTINVFKFSNPKLIGFMGQNSGGFTLMTAQLL</sequence>
<reference evidence="2" key="1">
    <citation type="submission" date="2015-01" db="EMBL/GenBank/DDBJ databases">
        <authorList>
            <person name="Aksoy S."/>
            <person name="Warren W."/>
            <person name="Wilson R.K."/>
        </authorList>
    </citation>
    <scope>NUCLEOTIDE SEQUENCE [LARGE SCALE GENOMIC DNA]</scope>
    <source>
        <strain evidence="2">IAEA</strain>
    </source>
</reference>
<evidence type="ECO:0000313" key="1">
    <source>
        <dbReference type="EnsemblMetazoa" id="GPPI014941-PA"/>
    </source>
</evidence>